<keyword evidence="4" id="KW-1133">Transmembrane helix</keyword>
<dbReference type="Proteomes" id="UP000275408">
    <property type="component" value="Unassembled WGS sequence"/>
</dbReference>
<dbReference type="FunFam" id="1.10.246.130:FF:000001">
    <property type="entry name" value="Gamma-glutamyltransferase 5 isoform 1"/>
    <property type="match status" value="2"/>
</dbReference>
<feature type="binding site" evidence="3">
    <location>
        <position position="477"/>
    </location>
    <ligand>
        <name>L-glutamate</name>
        <dbReference type="ChEBI" id="CHEBI:29985"/>
    </ligand>
</feature>
<evidence type="ECO:0000256" key="1">
    <source>
        <dbReference type="ARBA" id="ARBA00084097"/>
    </source>
</evidence>
<dbReference type="PANTHER" id="PTHR11686">
    <property type="entry name" value="GAMMA GLUTAMYL TRANSPEPTIDASE"/>
    <property type="match status" value="1"/>
</dbReference>
<keyword evidence="1" id="KW-1199">Hemostasis impairing toxin</keyword>
<evidence type="ECO:0000313" key="5">
    <source>
        <dbReference type="EMBL" id="RMX46696.1"/>
    </source>
</evidence>
<dbReference type="AlphaFoldDB" id="A0A3M6TZA7"/>
<name>A0A3M6TZA7_POCDA</name>
<evidence type="ECO:0008006" key="7">
    <source>
        <dbReference type="Google" id="ProtNLM"/>
    </source>
</evidence>
<comment type="caution">
    <text evidence="5">The sequence shown here is derived from an EMBL/GenBank/DDBJ whole genome shotgun (WGS) entry which is preliminary data.</text>
</comment>
<keyword evidence="1" id="KW-0800">Toxin</keyword>
<sequence length="943" mass="104921">MYFDEYIVKYCCEKSPAFQEMIIGGVVAVAVLLLGTGAGLLAYFLTKDSPDQSSGGPYKRVAVVTDTPRCSVIGKNILNANGSAVDAAITAMFCLGVVSMHSSGIGGGGVMLVYNQTSKQVKVIDFRETAPATAHKNMFKGNESKARKGGLAIAVPGEVRGMHKAWKRHGRLPWKQLVQPAIDLARKGFKVTQAVEDALKTTKGIKDDIENDPGLSELLLTKNKKLVKKGDVIKNVQYAETLETVRDNPDSFYNGTLASKILRDIKEVNGNLTEEDLRSYTWILRDPYQSNIRDMKMYLTPPPTSGAVLALILNILRGYNMTSSARDDVNATVLTYHRIIESFKFSYAWRSRLGDPKFDQTISKVLMNKLWFGDDLSKAVDEPRLHSQLVPDQTVFYEKHKPYRVQESVIEGLRERGHIVNGSDLFAVVQAIYKEPGARIFAKADPRKHGAPAGIGGGGVMLVYDQISKKATVIDFRETAPATAHKNMFKGNELKAKKGGLSIAVPGEVHGLYEAWKIYGRLPWKRLVQPAIDLAKDGFIVTQAVKEAVRENKEDIKNDPGLRALLLKDNELVKKGDVIKNVEYARTLERVRDDPDSFYSGTLARDILRDIGKVNGIVTQRDLRSYTSIIREPYQSNIQDMTMHLTPPPTSGAVLALILNILRGYDMTSSDRDDKNTKGLTYHRIIESFKFSYARRGQLGDPEFDSRINERAEMMLDPELGDDLRKKIRNKTNKNGAYYDADSFSNADYGTTHVVVMDQYGNAVSVTSTINMKFGAKYRSNKTGIIYNNEMADFDNPDDDPVDDIFPSPFNFPEPGKRPFSSMCPTILTDDDGKVQLVIGASGGKMITTAVSLVLMNKLWFGDDLSEAVNEPRLHTQMVPDQRVFYENNKKYRINKYVIEGLKQLGHNVTGSDFFAVVQAISREPEGIYAKSDPRKHGAPAGQ</sequence>
<dbReference type="OrthoDB" id="1081007at2759"/>
<dbReference type="PANTHER" id="PTHR11686:SF9">
    <property type="entry name" value="RE13973P"/>
    <property type="match status" value="1"/>
</dbReference>
<dbReference type="Pfam" id="PF01019">
    <property type="entry name" value="G_glu_transpept"/>
    <property type="match status" value="2"/>
</dbReference>
<accession>A0A3M6TZA7</accession>
<dbReference type="STRING" id="46731.A0A3M6TZA7"/>
<dbReference type="Gene3D" id="1.10.246.130">
    <property type="match status" value="2"/>
</dbReference>
<feature type="binding site" evidence="3">
    <location>
        <begin position="769"/>
        <end position="771"/>
    </location>
    <ligand>
        <name>L-glutamate</name>
        <dbReference type="ChEBI" id="CHEBI:29985"/>
    </ligand>
</feature>
<keyword evidence="1" id="KW-1202">Platelet aggregation activating toxin</keyword>
<dbReference type="InterPro" id="IPR043137">
    <property type="entry name" value="GGT_ssub_C"/>
</dbReference>
<protein>
    <recommendedName>
        <fullName evidence="7">Gamma-glutamyltransferase</fullName>
    </recommendedName>
</protein>
<organism evidence="5 6">
    <name type="scientific">Pocillopora damicornis</name>
    <name type="common">Cauliflower coral</name>
    <name type="synonym">Millepora damicornis</name>
    <dbReference type="NCBI Taxonomy" id="46731"/>
    <lineage>
        <taxon>Eukaryota</taxon>
        <taxon>Metazoa</taxon>
        <taxon>Cnidaria</taxon>
        <taxon>Anthozoa</taxon>
        <taxon>Hexacorallia</taxon>
        <taxon>Scleractinia</taxon>
        <taxon>Astrocoeniina</taxon>
        <taxon>Pocilloporidae</taxon>
        <taxon>Pocillopora</taxon>
    </lineage>
</organism>
<feature type="binding site" evidence="3">
    <location>
        <position position="793"/>
    </location>
    <ligand>
        <name>L-glutamate</name>
        <dbReference type="ChEBI" id="CHEBI:29985"/>
    </ligand>
</feature>
<dbReference type="GO" id="GO:0006751">
    <property type="term" value="P:glutathione catabolic process"/>
    <property type="evidence" value="ECO:0007669"/>
    <property type="project" value="InterPro"/>
</dbReference>
<dbReference type="PRINTS" id="PR01210">
    <property type="entry name" value="GGTRANSPTASE"/>
</dbReference>
<dbReference type="Gene3D" id="3.60.20.40">
    <property type="match status" value="1"/>
</dbReference>
<dbReference type="GO" id="GO:0036374">
    <property type="term" value="F:glutathione hydrolase activity"/>
    <property type="evidence" value="ECO:0007669"/>
    <property type="project" value="InterPro"/>
</dbReference>
<evidence type="ECO:0000313" key="6">
    <source>
        <dbReference type="Proteomes" id="UP000275408"/>
    </source>
</evidence>
<gene>
    <name evidence="5" type="ORF">pdam_00024466</name>
</gene>
<dbReference type="EMBL" id="RCHS01002594">
    <property type="protein sequence ID" value="RMX46696.1"/>
    <property type="molecule type" value="Genomic_DNA"/>
</dbReference>
<reference evidence="5 6" key="1">
    <citation type="journal article" date="2018" name="Sci. Rep.">
        <title>Comparative analysis of the Pocillopora damicornis genome highlights role of immune system in coral evolution.</title>
        <authorList>
            <person name="Cunning R."/>
            <person name="Bay R.A."/>
            <person name="Gillette P."/>
            <person name="Baker A.C."/>
            <person name="Traylor-Knowles N."/>
        </authorList>
    </citation>
    <scope>NUCLEOTIDE SEQUENCE [LARGE SCALE GENOMIC DNA]</scope>
    <source>
        <strain evidence="5">RSMAS</strain>
        <tissue evidence="5">Whole animal</tissue>
    </source>
</reference>
<dbReference type="SUPFAM" id="SSF56235">
    <property type="entry name" value="N-terminal nucleophile aminohydrolases (Ntn hydrolases)"/>
    <property type="match status" value="2"/>
</dbReference>
<dbReference type="FunFam" id="3.60.20.40:FF:000001">
    <property type="entry name" value="Gamma-glutamyltranspeptidase 1"/>
    <property type="match status" value="1"/>
</dbReference>
<feature type="binding site" evidence="3">
    <location>
        <begin position="821"/>
        <end position="822"/>
    </location>
    <ligand>
        <name>L-glutamate</name>
        <dbReference type="ChEBI" id="CHEBI:29985"/>
    </ligand>
</feature>
<feature type="binding site" evidence="3">
    <location>
        <position position="844"/>
    </location>
    <ligand>
        <name>L-glutamate</name>
        <dbReference type="ChEBI" id="CHEBI:29985"/>
    </ligand>
</feature>
<feature type="transmembrane region" description="Helical" evidence="4">
    <location>
        <begin position="21"/>
        <end position="45"/>
    </location>
</feature>
<dbReference type="InterPro" id="IPR000101">
    <property type="entry name" value="GGT_peptidase"/>
</dbReference>
<dbReference type="GO" id="GO:0005886">
    <property type="term" value="C:plasma membrane"/>
    <property type="evidence" value="ECO:0007669"/>
    <property type="project" value="TreeGrafter"/>
</dbReference>
<dbReference type="InterPro" id="IPR029055">
    <property type="entry name" value="Ntn_hydrolases_N"/>
</dbReference>
<keyword evidence="6" id="KW-1185">Reference proteome</keyword>
<evidence type="ECO:0000256" key="2">
    <source>
        <dbReference type="PIRSR" id="PIRSR600101-1"/>
    </source>
</evidence>
<evidence type="ECO:0000256" key="3">
    <source>
        <dbReference type="PIRSR" id="PIRSR600101-2"/>
    </source>
</evidence>
<dbReference type="NCBIfam" id="TIGR00066">
    <property type="entry name" value="g_glut_trans"/>
    <property type="match status" value="1"/>
</dbReference>
<dbReference type="InterPro" id="IPR043138">
    <property type="entry name" value="GGT_lsub"/>
</dbReference>
<feature type="active site" description="Nucleophile" evidence="2">
    <location>
        <position position="751"/>
    </location>
</feature>
<keyword evidence="4" id="KW-0472">Membrane</keyword>
<proteinExistence type="predicted"/>
<evidence type="ECO:0000256" key="4">
    <source>
        <dbReference type="SAM" id="Phobius"/>
    </source>
</evidence>
<keyword evidence="4" id="KW-0812">Transmembrane</keyword>